<dbReference type="AlphaFoldDB" id="A0AAW8JKE3"/>
<dbReference type="SMART" id="SM00342">
    <property type="entry name" value="HTH_ARAC"/>
    <property type="match status" value="1"/>
</dbReference>
<dbReference type="InterPro" id="IPR009057">
    <property type="entry name" value="Homeodomain-like_sf"/>
</dbReference>
<dbReference type="Gene3D" id="2.60.120.10">
    <property type="entry name" value="Jelly Rolls"/>
    <property type="match status" value="1"/>
</dbReference>
<dbReference type="InterPro" id="IPR018060">
    <property type="entry name" value="HTH_AraC"/>
</dbReference>
<dbReference type="GO" id="GO:0003700">
    <property type="term" value="F:DNA-binding transcription factor activity"/>
    <property type="evidence" value="ECO:0007669"/>
    <property type="project" value="InterPro"/>
</dbReference>
<evidence type="ECO:0000259" key="4">
    <source>
        <dbReference type="PROSITE" id="PS01124"/>
    </source>
</evidence>
<dbReference type="Gene3D" id="1.10.10.60">
    <property type="entry name" value="Homeodomain-like"/>
    <property type="match status" value="2"/>
</dbReference>
<dbReference type="InterPro" id="IPR003313">
    <property type="entry name" value="AraC-bd"/>
</dbReference>
<feature type="domain" description="HTH araC/xylS-type" evidence="4">
    <location>
        <begin position="151"/>
        <end position="252"/>
    </location>
</feature>
<keyword evidence="2" id="KW-0238">DNA-binding</keyword>
<dbReference type="PANTHER" id="PTHR11019">
    <property type="entry name" value="HTH-TYPE TRANSCRIPTIONAL REGULATOR NIMR"/>
    <property type="match status" value="1"/>
</dbReference>
<organism evidence="5 6">
    <name type="scientific">Acinetobacter gerneri</name>
    <dbReference type="NCBI Taxonomy" id="202952"/>
    <lineage>
        <taxon>Bacteria</taxon>
        <taxon>Pseudomonadati</taxon>
        <taxon>Pseudomonadota</taxon>
        <taxon>Gammaproteobacteria</taxon>
        <taxon>Moraxellales</taxon>
        <taxon>Moraxellaceae</taxon>
        <taxon>Acinetobacter</taxon>
    </lineage>
</organism>
<dbReference type="RefSeq" id="WP_308956179.1">
    <property type="nucleotide sequence ID" value="NZ_JAVICY010000012.1"/>
</dbReference>
<protein>
    <submittedName>
        <fullName evidence="5">Helix-turn-helix transcriptional regulator</fullName>
    </submittedName>
</protein>
<dbReference type="PROSITE" id="PS01124">
    <property type="entry name" value="HTH_ARAC_FAMILY_2"/>
    <property type="match status" value="1"/>
</dbReference>
<dbReference type="EMBL" id="JAVIDA010000011">
    <property type="protein sequence ID" value="MDQ9071713.1"/>
    <property type="molecule type" value="Genomic_DNA"/>
</dbReference>
<evidence type="ECO:0000256" key="2">
    <source>
        <dbReference type="ARBA" id="ARBA00023125"/>
    </source>
</evidence>
<dbReference type="SUPFAM" id="SSF46689">
    <property type="entry name" value="Homeodomain-like"/>
    <property type="match status" value="2"/>
</dbReference>
<sequence>MKQISIHSIEHLEQAIIAIDTQYADFYILDWHSHLRGQLLYGAEGVIHIETPHGNWIIPPERAVWIPPNVPHKLKMYQVRTCSLYIEANQSPRAIEQCSVLAVSPLLRQLLLKAPELKQPFSHHDTLIFDLILCEIANADEIQLHLPLPTHPLLLKICQDFIQTPNIHLSPEQIASQLNMSERHFSRIFKQEVGMSFSKWRQHACVLLSLEKIIQNQSIQNIAFEFGFQNPAAFTTMFHRILGVSPSRYFKNC</sequence>
<evidence type="ECO:0000313" key="6">
    <source>
        <dbReference type="Proteomes" id="UP001243195"/>
    </source>
</evidence>
<accession>A0AAW8JKE3</accession>
<reference evidence="5" key="1">
    <citation type="submission" date="2023-08" db="EMBL/GenBank/DDBJ databases">
        <title>Emergence of clinically-relevant ST2 carbapenem-resistant Acinetobacter baumannii strains in hospital sewages in Zhejiang, East of China.</title>
        <authorList>
            <person name="Kaichao C."/>
            <person name="Zhang R."/>
        </authorList>
    </citation>
    <scope>NUCLEOTIDE SEQUENCE</scope>
    <source>
        <strain evidence="5">M-SY-60</strain>
    </source>
</reference>
<name>A0AAW8JKE3_9GAMM</name>
<dbReference type="Pfam" id="PF12833">
    <property type="entry name" value="HTH_18"/>
    <property type="match status" value="1"/>
</dbReference>
<dbReference type="InterPro" id="IPR014710">
    <property type="entry name" value="RmlC-like_jellyroll"/>
</dbReference>
<dbReference type="InterPro" id="IPR011051">
    <property type="entry name" value="RmlC_Cupin_sf"/>
</dbReference>
<comment type="caution">
    <text evidence="5">The sequence shown here is derived from an EMBL/GenBank/DDBJ whole genome shotgun (WGS) entry which is preliminary data.</text>
</comment>
<gene>
    <name evidence="5" type="ORF">RFH51_09600</name>
</gene>
<dbReference type="GO" id="GO:0043565">
    <property type="term" value="F:sequence-specific DNA binding"/>
    <property type="evidence" value="ECO:0007669"/>
    <property type="project" value="InterPro"/>
</dbReference>
<dbReference type="SUPFAM" id="SSF51182">
    <property type="entry name" value="RmlC-like cupins"/>
    <property type="match status" value="1"/>
</dbReference>
<keyword evidence="3" id="KW-0804">Transcription</keyword>
<dbReference type="PANTHER" id="PTHR11019:SF159">
    <property type="entry name" value="TRANSCRIPTIONAL REGULATOR-RELATED"/>
    <property type="match status" value="1"/>
</dbReference>
<evidence type="ECO:0000256" key="1">
    <source>
        <dbReference type="ARBA" id="ARBA00023015"/>
    </source>
</evidence>
<evidence type="ECO:0000313" key="5">
    <source>
        <dbReference type="EMBL" id="MDQ9071713.1"/>
    </source>
</evidence>
<dbReference type="Pfam" id="PF02311">
    <property type="entry name" value="AraC_binding"/>
    <property type="match status" value="1"/>
</dbReference>
<evidence type="ECO:0000256" key="3">
    <source>
        <dbReference type="ARBA" id="ARBA00023163"/>
    </source>
</evidence>
<dbReference type="Proteomes" id="UP001243195">
    <property type="component" value="Unassembled WGS sequence"/>
</dbReference>
<dbReference type="CDD" id="cd06124">
    <property type="entry name" value="cupin_NimR-like_N"/>
    <property type="match status" value="1"/>
</dbReference>
<proteinExistence type="predicted"/>
<keyword evidence="1" id="KW-0805">Transcription regulation</keyword>